<dbReference type="GO" id="GO:0036376">
    <property type="term" value="P:sodium ion export across plasma membrane"/>
    <property type="evidence" value="ECO:0007669"/>
    <property type="project" value="TreeGrafter"/>
</dbReference>
<dbReference type="Gene3D" id="1.20.1110.10">
    <property type="entry name" value="Calcium-transporting ATPase, transmembrane domain"/>
    <property type="match status" value="1"/>
</dbReference>
<dbReference type="GO" id="GO:1990573">
    <property type="term" value="P:potassium ion import across plasma membrane"/>
    <property type="evidence" value="ECO:0007669"/>
    <property type="project" value="TreeGrafter"/>
</dbReference>
<feature type="transmembrane region" description="Helical" evidence="9">
    <location>
        <begin position="735"/>
        <end position="756"/>
    </location>
</feature>
<feature type="transmembrane region" description="Helical" evidence="9">
    <location>
        <begin position="81"/>
        <end position="98"/>
    </location>
</feature>
<evidence type="ECO:0000256" key="2">
    <source>
        <dbReference type="ARBA" id="ARBA00005675"/>
    </source>
</evidence>
<keyword evidence="12" id="KW-1185">Reference proteome</keyword>
<feature type="transmembrane region" description="Helical" evidence="9">
    <location>
        <begin position="242"/>
        <end position="263"/>
    </location>
</feature>
<protein>
    <submittedName>
        <fullName evidence="11">Cation-transporting P-type ATPase</fullName>
    </submittedName>
</protein>
<dbReference type="Gene3D" id="3.40.50.1000">
    <property type="entry name" value="HAD superfamily/HAD-like"/>
    <property type="match status" value="1"/>
</dbReference>
<dbReference type="SUPFAM" id="SSF81653">
    <property type="entry name" value="Calcium ATPase, transduction domain A"/>
    <property type="match status" value="1"/>
</dbReference>
<dbReference type="GO" id="GO:0005391">
    <property type="term" value="F:P-type sodium:potassium-exchanging transporter activity"/>
    <property type="evidence" value="ECO:0007669"/>
    <property type="project" value="TreeGrafter"/>
</dbReference>
<evidence type="ECO:0000256" key="9">
    <source>
        <dbReference type="SAM" id="Phobius"/>
    </source>
</evidence>
<dbReference type="GO" id="GO:0005524">
    <property type="term" value="F:ATP binding"/>
    <property type="evidence" value="ECO:0007669"/>
    <property type="project" value="UniProtKB-KW"/>
</dbReference>
<dbReference type="Pfam" id="PF00122">
    <property type="entry name" value="E1-E2_ATPase"/>
    <property type="match status" value="1"/>
</dbReference>
<keyword evidence="5" id="KW-0547">Nucleotide-binding</keyword>
<evidence type="ECO:0000256" key="7">
    <source>
        <dbReference type="ARBA" id="ARBA00022989"/>
    </source>
</evidence>
<dbReference type="GO" id="GO:0006883">
    <property type="term" value="P:intracellular sodium ion homeostasis"/>
    <property type="evidence" value="ECO:0007669"/>
    <property type="project" value="TreeGrafter"/>
</dbReference>
<dbReference type="PRINTS" id="PR00121">
    <property type="entry name" value="NAKATPASE"/>
</dbReference>
<feature type="transmembrane region" description="Helical" evidence="9">
    <location>
        <begin position="839"/>
        <end position="864"/>
    </location>
</feature>
<dbReference type="InterPro" id="IPR023214">
    <property type="entry name" value="HAD_sf"/>
</dbReference>
<sequence length="915" mass="99801">MPGQWHAMTETEILEYFKTDLKNGLSEKEVSERLLRFGPNQLVRNAKVSLHQLFFKQLASIGMLALLAAIAISIICLEYNDAVALMVVATTAAILGSIQEYRAKRFINTLKRITMPTAKVIRGGHERKVPAAELVPGDIVLLAEGDLVPADLRLLLTEKLEVDESALVGESVPVRKTKDVLPGEELALIDNLNLAYMNTVIVKGQGCGVVVHTGMATAIGYINGISMSDERYQAPIKHCLELFYKVMSAFCLFTCVLILAILMVKGEEFRAICLAGLCLAVAAIPAGLPSIVTVALAIGAKRMSKRGAVIRKLTSITNLGCTTVICSNKIGTFTKNEKIVKKIMVGGRTLEVTGEGYDPKGGFTGDKHELHFNLLVKAAALCNNAVLKRGSINIAGLFRGLTGGRTSGKWSVKGDSTEGALLVMAAKAGFWRERLELHEQRVAELPFDPERKRMAVVYREPSGAMSVYVKGAPEVLLERCTHGYINGKIVPLSAHDKGEIMAYNTSMTKEALQVLAFAYKQIPDDAGNISEEIIEQQLIFLGLAGMLDPVKPAALKAVQTCHRAAIKVMLLTGDQRFTARAQASKVGVIAKEENILTGSGLDRMSNEQLRAYINQVSVCARVTPKQKLRIIKALKQLGHVVAVTGSGLEDAGTVSEADIGIAMGYSSNEKTKEVSDIFLEEDHFGSIAAVIEEGRGIYNNVRKSIRFLLSCNTGEVFTTLLALLAGLPIPLLPVQILWVNAISNFLPAMTLGLGPNDRNLMIRPPRHLGDNVLDRKLAWQFVADGAVISMSIVLAFFTGLSMGETSLARTMAFNTLVFSQLFFVLTCHNESHAGLREGLFINPYLTGTVLISCVLQVAMNYAPFLQSYFHVVHLNVLKWACVLFISVIPSVIGMLFRHIVGKYEKKMMYLRVRLG</sequence>
<dbReference type="Gene3D" id="2.70.150.10">
    <property type="entry name" value="Calcium-transporting ATPase, cytoplasmic transduction domain A"/>
    <property type="match status" value="1"/>
</dbReference>
<evidence type="ECO:0000256" key="6">
    <source>
        <dbReference type="ARBA" id="ARBA00022840"/>
    </source>
</evidence>
<dbReference type="GO" id="GO:0030007">
    <property type="term" value="P:intracellular potassium ion homeostasis"/>
    <property type="evidence" value="ECO:0007669"/>
    <property type="project" value="TreeGrafter"/>
</dbReference>
<evidence type="ECO:0000256" key="3">
    <source>
        <dbReference type="ARBA" id="ARBA00022475"/>
    </source>
</evidence>
<dbReference type="InterPro" id="IPR059000">
    <property type="entry name" value="ATPase_P-type_domA"/>
</dbReference>
<name>A0A9X4H3I0_9FIRM</name>
<dbReference type="PANTHER" id="PTHR43294">
    <property type="entry name" value="SODIUM/POTASSIUM-TRANSPORTING ATPASE SUBUNIT ALPHA"/>
    <property type="match status" value="1"/>
</dbReference>
<dbReference type="GO" id="GO:0016887">
    <property type="term" value="F:ATP hydrolysis activity"/>
    <property type="evidence" value="ECO:0007669"/>
    <property type="project" value="InterPro"/>
</dbReference>
<evidence type="ECO:0000313" key="12">
    <source>
        <dbReference type="Proteomes" id="UP001154312"/>
    </source>
</evidence>
<dbReference type="PANTHER" id="PTHR43294:SF21">
    <property type="entry name" value="CATION TRANSPORTING ATPASE"/>
    <property type="match status" value="1"/>
</dbReference>
<dbReference type="PRINTS" id="PR00119">
    <property type="entry name" value="CATATPASE"/>
</dbReference>
<dbReference type="InterPro" id="IPR006068">
    <property type="entry name" value="ATPase_P-typ_cation-transptr_C"/>
</dbReference>
<dbReference type="GO" id="GO:0005886">
    <property type="term" value="C:plasma membrane"/>
    <property type="evidence" value="ECO:0007669"/>
    <property type="project" value="UniProtKB-SubCell"/>
</dbReference>
<feature type="transmembrane region" description="Helical" evidence="9">
    <location>
        <begin position="269"/>
        <end position="298"/>
    </location>
</feature>
<dbReference type="Gene3D" id="3.40.1110.10">
    <property type="entry name" value="Calcium-transporting ATPase, cytoplasmic domain N"/>
    <property type="match status" value="1"/>
</dbReference>
<comment type="similarity">
    <text evidence="2">Belongs to the cation transport ATPase (P-type) (TC 3.A.3) family. Type IIA subfamily.</text>
</comment>
<keyword evidence="4 9" id="KW-0812">Transmembrane</keyword>
<dbReference type="GO" id="GO:1902600">
    <property type="term" value="P:proton transmembrane transport"/>
    <property type="evidence" value="ECO:0007669"/>
    <property type="project" value="TreeGrafter"/>
</dbReference>
<feature type="transmembrane region" description="Helical" evidence="9">
    <location>
        <begin position="707"/>
        <end position="729"/>
    </location>
</feature>
<dbReference type="InterPro" id="IPR023298">
    <property type="entry name" value="ATPase_P-typ_TM_dom_sf"/>
</dbReference>
<evidence type="ECO:0000259" key="10">
    <source>
        <dbReference type="SMART" id="SM00831"/>
    </source>
</evidence>
<accession>A0A9X4H3I0</accession>
<evidence type="ECO:0000313" key="11">
    <source>
        <dbReference type="EMBL" id="MDF9408028.1"/>
    </source>
</evidence>
<keyword evidence="6" id="KW-0067">ATP-binding</keyword>
<reference evidence="11" key="1">
    <citation type="submission" date="2022-02" db="EMBL/GenBank/DDBJ databases">
        <authorList>
            <person name="Leng L."/>
        </authorList>
    </citation>
    <scope>NUCLEOTIDE SEQUENCE</scope>
    <source>
        <strain evidence="11">JI</strain>
    </source>
</reference>
<comment type="subcellular location">
    <subcellularLocation>
        <location evidence="1">Cell membrane</location>
        <topology evidence="1">Multi-pass membrane protein</topology>
    </subcellularLocation>
</comment>
<feature type="transmembrane region" description="Helical" evidence="9">
    <location>
        <begin position="777"/>
        <end position="800"/>
    </location>
</feature>
<dbReference type="NCBIfam" id="TIGR01494">
    <property type="entry name" value="ATPase_P-type"/>
    <property type="match status" value="1"/>
</dbReference>
<dbReference type="SUPFAM" id="SSF81660">
    <property type="entry name" value="Metal cation-transporting ATPase, ATP-binding domain N"/>
    <property type="match status" value="1"/>
</dbReference>
<dbReference type="RefSeq" id="WP_277443309.1">
    <property type="nucleotide sequence ID" value="NZ_JAKOAV010000009.1"/>
</dbReference>
<evidence type="ECO:0000256" key="4">
    <source>
        <dbReference type="ARBA" id="ARBA00022692"/>
    </source>
</evidence>
<organism evidence="11 12">
    <name type="scientific">Pelotomaculum isophthalicicum JI</name>
    <dbReference type="NCBI Taxonomy" id="947010"/>
    <lineage>
        <taxon>Bacteria</taxon>
        <taxon>Bacillati</taxon>
        <taxon>Bacillota</taxon>
        <taxon>Clostridia</taxon>
        <taxon>Eubacteriales</taxon>
        <taxon>Desulfotomaculaceae</taxon>
        <taxon>Pelotomaculum</taxon>
    </lineage>
</organism>
<dbReference type="InterPro" id="IPR008250">
    <property type="entry name" value="ATPase_P-typ_transduc_dom_A_sf"/>
</dbReference>
<feature type="transmembrane region" description="Helical" evidence="9">
    <location>
        <begin position="806"/>
        <end position="827"/>
    </location>
</feature>
<dbReference type="EMBL" id="JAKOAV010000009">
    <property type="protein sequence ID" value="MDF9408028.1"/>
    <property type="molecule type" value="Genomic_DNA"/>
</dbReference>
<dbReference type="Pfam" id="PF00690">
    <property type="entry name" value="Cation_ATPase_N"/>
    <property type="match status" value="1"/>
</dbReference>
<dbReference type="InterPro" id="IPR001757">
    <property type="entry name" value="P_typ_ATPase"/>
</dbReference>
<feature type="domain" description="Cation-transporting P-type ATPase N-terminal" evidence="10">
    <location>
        <begin position="4"/>
        <end position="78"/>
    </location>
</feature>
<dbReference type="SUPFAM" id="SSF56784">
    <property type="entry name" value="HAD-like"/>
    <property type="match status" value="1"/>
</dbReference>
<keyword evidence="8 9" id="KW-0472">Membrane</keyword>
<feature type="transmembrane region" description="Helical" evidence="9">
    <location>
        <begin position="876"/>
        <end position="900"/>
    </location>
</feature>
<dbReference type="SUPFAM" id="SSF81665">
    <property type="entry name" value="Calcium ATPase, transmembrane domain M"/>
    <property type="match status" value="1"/>
</dbReference>
<dbReference type="InterPro" id="IPR036412">
    <property type="entry name" value="HAD-like_sf"/>
</dbReference>
<dbReference type="Pfam" id="PF13246">
    <property type="entry name" value="Cation_ATPase"/>
    <property type="match status" value="1"/>
</dbReference>
<dbReference type="Pfam" id="PF00689">
    <property type="entry name" value="Cation_ATPase_C"/>
    <property type="match status" value="1"/>
</dbReference>
<feature type="transmembrane region" description="Helical" evidence="9">
    <location>
        <begin position="53"/>
        <end position="75"/>
    </location>
</feature>
<keyword evidence="7 9" id="KW-1133">Transmembrane helix</keyword>
<dbReference type="InterPro" id="IPR004014">
    <property type="entry name" value="ATPase_P-typ_cation-transptr_N"/>
</dbReference>
<dbReference type="AlphaFoldDB" id="A0A9X4H3I0"/>
<comment type="caution">
    <text evidence="11">The sequence shown here is derived from an EMBL/GenBank/DDBJ whole genome shotgun (WGS) entry which is preliminary data.</text>
</comment>
<dbReference type="InterPro" id="IPR023299">
    <property type="entry name" value="ATPase_P-typ_cyto_dom_N"/>
</dbReference>
<proteinExistence type="inferred from homology"/>
<dbReference type="SMART" id="SM00831">
    <property type="entry name" value="Cation_ATPase_N"/>
    <property type="match status" value="1"/>
</dbReference>
<evidence type="ECO:0000256" key="8">
    <source>
        <dbReference type="ARBA" id="ARBA00023136"/>
    </source>
</evidence>
<evidence type="ECO:0000256" key="1">
    <source>
        <dbReference type="ARBA" id="ARBA00004651"/>
    </source>
</evidence>
<dbReference type="InterPro" id="IPR050510">
    <property type="entry name" value="Cation_transp_ATPase_P-type"/>
</dbReference>
<keyword evidence="3" id="KW-1003">Cell membrane</keyword>
<gene>
    <name evidence="11" type="ORF">L7E55_06590</name>
</gene>
<dbReference type="Proteomes" id="UP001154312">
    <property type="component" value="Unassembled WGS sequence"/>
</dbReference>
<evidence type="ECO:0000256" key="5">
    <source>
        <dbReference type="ARBA" id="ARBA00022741"/>
    </source>
</evidence>